<organism evidence="2 3">
    <name type="scientific">Trichonephila clavata</name>
    <name type="common">Joro spider</name>
    <name type="synonym">Nephila clavata</name>
    <dbReference type="NCBI Taxonomy" id="2740835"/>
    <lineage>
        <taxon>Eukaryota</taxon>
        <taxon>Metazoa</taxon>
        <taxon>Ecdysozoa</taxon>
        <taxon>Arthropoda</taxon>
        <taxon>Chelicerata</taxon>
        <taxon>Arachnida</taxon>
        <taxon>Araneae</taxon>
        <taxon>Araneomorphae</taxon>
        <taxon>Entelegynae</taxon>
        <taxon>Araneoidea</taxon>
        <taxon>Nephilidae</taxon>
        <taxon>Trichonephila</taxon>
    </lineage>
</organism>
<keyword evidence="3" id="KW-1185">Reference proteome</keyword>
<evidence type="ECO:0000313" key="2">
    <source>
        <dbReference type="EMBL" id="GFR12317.1"/>
    </source>
</evidence>
<proteinExistence type="predicted"/>
<evidence type="ECO:0000313" key="3">
    <source>
        <dbReference type="Proteomes" id="UP000887116"/>
    </source>
</evidence>
<evidence type="ECO:0000256" key="1">
    <source>
        <dbReference type="SAM" id="MobiDB-lite"/>
    </source>
</evidence>
<protein>
    <submittedName>
        <fullName evidence="2">Uncharacterized protein</fullName>
    </submittedName>
</protein>
<feature type="region of interest" description="Disordered" evidence="1">
    <location>
        <begin position="80"/>
        <end position="104"/>
    </location>
</feature>
<dbReference type="EMBL" id="BMAO01036662">
    <property type="protein sequence ID" value="GFR12317.1"/>
    <property type="molecule type" value="Genomic_DNA"/>
</dbReference>
<gene>
    <name evidence="2" type="ORF">TNCT_564951</name>
</gene>
<dbReference type="OrthoDB" id="10597879at2759"/>
<accession>A0A8X6GW61</accession>
<feature type="compositionally biased region" description="Polar residues" evidence="1">
    <location>
        <begin position="85"/>
        <end position="101"/>
    </location>
</feature>
<name>A0A8X6GW61_TRICU</name>
<comment type="caution">
    <text evidence="2">The sequence shown here is derived from an EMBL/GenBank/DDBJ whole genome shotgun (WGS) entry which is preliminary data.</text>
</comment>
<dbReference type="Proteomes" id="UP000887116">
    <property type="component" value="Unassembled WGS sequence"/>
</dbReference>
<dbReference type="AlphaFoldDB" id="A0A8X6GW61"/>
<reference evidence="2" key="1">
    <citation type="submission" date="2020-07" db="EMBL/GenBank/DDBJ databases">
        <title>Multicomponent nature underlies the extraordinary mechanical properties of spider dragline silk.</title>
        <authorList>
            <person name="Kono N."/>
            <person name="Nakamura H."/>
            <person name="Mori M."/>
            <person name="Yoshida Y."/>
            <person name="Ohtoshi R."/>
            <person name="Malay A.D."/>
            <person name="Moran D.A.P."/>
            <person name="Tomita M."/>
            <person name="Numata K."/>
            <person name="Arakawa K."/>
        </authorList>
    </citation>
    <scope>NUCLEOTIDE SEQUENCE</scope>
</reference>
<sequence>MTRGMVSISQRSNQFLILPEKFCNLLFHGSSRLKRKESWFFLPRPGHVVRYCRERKAIFDSDRNRRQSFDEIEVEEGALRPNFLPRSTPSPARGRSSQHAVSNRRRLIVAPVDLQAIGMRKAKRSDLPRR</sequence>